<keyword evidence="1" id="KW-0249">Electron transport</keyword>
<name>A0A518N7R5_9GAMM</name>
<evidence type="ECO:0000313" key="5">
    <source>
        <dbReference type="Proteomes" id="UP000316584"/>
    </source>
</evidence>
<protein>
    <submittedName>
        <fullName evidence="4">Nitric-oxide reductase</fullName>
    </submittedName>
</protein>
<dbReference type="GO" id="GO:0015990">
    <property type="term" value="P:electron transport coupled proton transport"/>
    <property type="evidence" value="ECO:0007669"/>
    <property type="project" value="TreeGrafter"/>
</dbReference>
<dbReference type="GO" id="GO:0022904">
    <property type="term" value="P:respiratory electron transport chain"/>
    <property type="evidence" value="ECO:0007669"/>
    <property type="project" value="TreeGrafter"/>
</dbReference>
<dbReference type="EMBL" id="CP042218">
    <property type="protein sequence ID" value="QDW67967.1"/>
    <property type="molecule type" value="Genomic_DNA"/>
</dbReference>
<feature type="transmembrane region" description="Helical" evidence="2">
    <location>
        <begin position="130"/>
        <end position="153"/>
    </location>
</feature>
<feature type="transmembrane region" description="Helical" evidence="2">
    <location>
        <begin position="207"/>
        <end position="225"/>
    </location>
</feature>
<feature type="transmembrane region" description="Helical" evidence="2">
    <location>
        <begin position="300"/>
        <end position="324"/>
    </location>
</feature>
<feature type="transmembrane region" description="Helical" evidence="2">
    <location>
        <begin position="379"/>
        <end position="404"/>
    </location>
</feature>
<keyword evidence="2" id="KW-0472">Membrane</keyword>
<feature type="transmembrane region" description="Helical" evidence="2">
    <location>
        <begin position="55"/>
        <end position="75"/>
    </location>
</feature>
<accession>A0A518N7R5</accession>
<dbReference type="PANTHER" id="PTHR10422">
    <property type="entry name" value="CYTOCHROME C OXIDASE SUBUNIT 1"/>
    <property type="match status" value="1"/>
</dbReference>
<dbReference type="SUPFAM" id="SSF81442">
    <property type="entry name" value="Cytochrome c oxidase subunit I-like"/>
    <property type="match status" value="1"/>
</dbReference>
<keyword evidence="1" id="KW-0679">Respiratory chain</keyword>
<evidence type="ECO:0000313" key="4">
    <source>
        <dbReference type="EMBL" id="QDW67967.1"/>
    </source>
</evidence>
<feature type="transmembrane region" description="Helical" evidence="2">
    <location>
        <begin position="12"/>
        <end position="35"/>
    </location>
</feature>
<keyword evidence="5" id="KW-1185">Reference proteome</keyword>
<dbReference type="PANTHER" id="PTHR10422:SF43">
    <property type="entry name" value="NITRIC OXIDE REDUCTASE SUBUNIT B"/>
    <property type="match status" value="1"/>
</dbReference>
<keyword evidence="1" id="KW-0813">Transport</keyword>
<proteinExistence type="predicted"/>
<feature type="transmembrane region" description="Helical" evidence="2">
    <location>
        <begin position="424"/>
        <end position="445"/>
    </location>
</feature>
<feature type="transmembrane region" description="Helical" evidence="2">
    <location>
        <begin position="531"/>
        <end position="553"/>
    </location>
</feature>
<organism evidence="4 5">
    <name type="scientific">Luteimonas granuli</name>
    <dbReference type="NCBI Taxonomy" id="1176533"/>
    <lineage>
        <taxon>Bacteria</taxon>
        <taxon>Pseudomonadati</taxon>
        <taxon>Pseudomonadota</taxon>
        <taxon>Gammaproteobacteria</taxon>
        <taxon>Lysobacterales</taxon>
        <taxon>Lysobacteraceae</taxon>
        <taxon>Luteimonas</taxon>
    </lineage>
</organism>
<dbReference type="GO" id="GO:0020037">
    <property type="term" value="F:heme binding"/>
    <property type="evidence" value="ECO:0007669"/>
    <property type="project" value="InterPro"/>
</dbReference>
<dbReference type="OrthoDB" id="9767153at2"/>
<dbReference type="InterPro" id="IPR023616">
    <property type="entry name" value="Cyt_c_oxase-like_su1_dom"/>
</dbReference>
<reference evidence="4 5" key="1">
    <citation type="submission" date="2019-07" db="EMBL/GenBank/DDBJ databases">
        <title>Full genome sequence of Luteimonas sp. Gr-4.</title>
        <authorList>
            <person name="Im W.-T."/>
        </authorList>
    </citation>
    <scope>NUCLEOTIDE SEQUENCE [LARGE SCALE GENOMIC DNA]</scope>
    <source>
        <strain evidence="4 5">Gr-4</strain>
    </source>
</reference>
<gene>
    <name evidence="4" type="ORF">FPZ22_12490</name>
</gene>
<feature type="transmembrane region" description="Helical" evidence="2">
    <location>
        <begin position="87"/>
        <end position="110"/>
    </location>
</feature>
<feature type="domain" description="Cytochrome oxidase subunit I profile" evidence="3">
    <location>
        <begin position="1"/>
        <end position="447"/>
    </location>
</feature>
<evidence type="ECO:0000256" key="1">
    <source>
        <dbReference type="ARBA" id="ARBA00022660"/>
    </source>
</evidence>
<dbReference type="Proteomes" id="UP000316584">
    <property type="component" value="Chromosome"/>
</dbReference>
<dbReference type="GO" id="GO:0009060">
    <property type="term" value="P:aerobic respiration"/>
    <property type="evidence" value="ECO:0007669"/>
    <property type="project" value="InterPro"/>
</dbReference>
<sequence>MQIQYDTQRLSMRFFMLMLVLFIVQVGFGMLLALQHIDPALLAGRLAFNIARAEHLNLGIIWILSGFIGTILFIGPLLSKRELAAPWLIRFLFVALVAVTLWNIFAQGFARTGTSGWWMGQPWLHEGLEYIEAGRVADVVILIGFSILAYVVLRTFPPRKEWNEIHWALGLGVVALTVVWVFGMFFIERLDMSEYFRWYVVHYWVEGVWEVLHIAMVAFLLVLLFDAKVKTVGYAVFWGVSLVWLSGLIGNAHHYFWIGTPEFWQFWGSLFSALEPLPLIFCFWHIYLDAHHDRKPLKNAPAFYFILGSVVLEQVGAGILGFTMTFALTNVWSHGTWVTPAHGHLALFGTFGMVVIAAAYYAIPLMRGAPGFDERLGKIAFWLVFTGMLGMGFAFALGGTVQVFAYRTLGLDWFGGDIFPAMNFFKVLVPLFGTVFAVGTVLIVFDLATVGYRSPAASAAGAPRRPAIAPHADPHAGSVGVPAAAGWARYLTGYETSLWLLAMWFFGAVITFGLLSFNLASVQAGNPTLPYVMASVGYPGLLLVTLLFVWRFLASMESRASEPVAGGDTEAVPAFAAART</sequence>
<feature type="transmembrane region" description="Helical" evidence="2">
    <location>
        <begin position="232"/>
        <end position="252"/>
    </location>
</feature>
<dbReference type="Gene3D" id="1.20.210.10">
    <property type="entry name" value="Cytochrome c oxidase-like, subunit I domain"/>
    <property type="match status" value="1"/>
</dbReference>
<dbReference type="GO" id="GO:0016020">
    <property type="term" value="C:membrane"/>
    <property type="evidence" value="ECO:0007669"/>
    <property type="project" value="InterPro"/>
</dbReference>
<dbReference type="AlphaFoldDB" id="A0A518N7R5"/>
<dbReference type="KEGG" id="lug:FPZ22_12490"/>
<evidence type="ECO:0000256" key="2">
    <source>
        <dbReference type="SAM" id="Phobius"/>
    </source>
</evidence>
<feature type="transmembrane region" description="Helical" evidence="2">
    <location>
        <begin position="344"/>
        <end position="363"/>
    </location>
</feature>
<dbReference type="GO" id="GO:0004129">
    <property type="term" value="F:cytochrome-c oxidase activity"/>
    <property type="evidence" value="ECO:0007669"/>
    <property type="project" value="InterPro"/>
</dbReference>
<dbReference type="PROSITE" id="PS50855">
    <property type="entry name" value="COX1"/>
    <property type="match status" value="1"/>
</dbReference>
<dbReference type="Pfam" id="PF00115">
    <property type="entry name" value="COX1"/>
    <property type="match status" value="1"/>
</dbReference>
<keyword evidence="2" id="KW-1133">Transmembrane helix</keyword>
<dbReference type="InterPro" id="IPR000883">
    <property type="entry name" value="Cyt_C_Oxase_1"/>
</dbReference>
<feature type="transmembrane region" description="Helical" evidence="2">
    <location>
        <begin position="264"/>
        <end position="288"/>
    </location>
</feature>
<feature type="transmembrane region" description="Helical" evidence="2">
    <location>
        <begin position="498"/>
        <end position="519"/>
    </location>
</feature>
<feature type="transmembrane region" description="Helical" evidence="2">
    <location>
        <begin position="165"/>
        <end position="187"/>
    </location>
</feature>
<keyword evidence="2" id="KW-0812">Transmembrane</keyword>
<evidence type="ECO:0000259" key="3">
    <source>
        <dbReference type="PROSITE" id="PS50855"/>
    </source>
</evidence>
<dbReference type="InterPro" id="IPR036927">
    <property type="entry name" value="Cyt_c_oxase-like_su1_sf"/>
</dbReference>